<dbReference type="InterPro" id="IPR010930">
    <property type="entry name" value="Flg_bb/hook_C_dom"/>
</dbReference>
<keyword evidence="8" id="KW-0282">Flagellum</keyword>
<evidence type="ECO:0000256" key="1">
    <source>
        <dbReference type="ARBA" id="ARBA00004117"/>
    </source>
</evidence>
<sequence>MDNLAVSLKIASAGLDVESLRMRVVSENLANAQSTSEVKGGDPYQRKLVNFETILLRESDASSVGISGISGDRREFQTTFDPGHPAADDAGYVKMPNVNPIIEMADMREANRSYQANLEVFKQARDLIGMTIELMRSGR</sequence>
<name>A0A0M9GLL7_9HYPH</name>
<keyword evidence="8" id="KW-0969">Cilium</keyword>
<evidence type="ECO:0000313" key="9">
    <source>
        <dbReference type="Proteomes" id="UP000038011"/>
    </source>
</evidence>
<keyword evidence="4 6" id="KW-0975">Bacterial flagellum</keyword>
<dbReference type="PANTHER" id="PTHR30435">
    <property type="entry name" value="FLAGELLAR PROTEIN"/>
    <property type="match status" value="1"/>
</dbReference>
<evidence type="ECO:0000313" key="8">
    <source>
        <dbReference type="EMBL" id="KPB00707.1"/>
    </source>
</evidence>
<dbReference type="PANTHER" id="PTHR30435:SF2">
    <property type="entry name" value="FLAGELLAR BASAL-BODY ROD PROTEIN FLGC"/>
    <property type="match status" value="1"/>
</dbReference>
<dbReference type="PATRIC" id="fig|1514904.3.peg.1209"/>
<dbReference type="NCBIfam" id="TIGR01395">
    <property type="entry name" value="FlgC"/>
    <property type="match status" value="1"/>
</dbReference>
<evidence type="ECO:0000256" key="2">
    <source>
        <dbReference type="ARBA" id="ARBA00009677"/>
    </source>
</evidence>
<dbReference type="InterPro" id="IPR006299">
    <property type="entry name" value="FlgC"/>
</dbReference>
<dbReference type="Proteomes" id="UP000038011">
    <property type="component" value="Unassembled WGS sequence"/>
</dbReference>
<evidence type="ECO:0000259" key="7">
    <source>
        <dbReference type="Pfam" id="PF06429"/>
    </source>
</evidence>
<evidence type="ECO:0000256" key="5">
    <source>
        <dbReference type="ARBA" id="ARBA00025933"/>
    </source>
</evidence>
<dbReference type="GO" id="GO:0071978">
    <property type="term" value="P:bacterial-type flagellum-dependent swarming motility"/>
    <property type="evidence" value="ECO:0007669"/>
    <property type="project" value="TreeGrafter"/>
</dbReference>
<accession>A0A0M9GLL7</accession>
<evidence type="ECO:0000256" key="4">
    <source>
        <dbReference type="ARBA" id="ARBA00023143"/>
    </source>
</evidence>
<gene>
    <name evidence="8" type="primary">flgC</name>
    <name evidence="8" type="ORF">SU32_11830</name>
</gene>
<evidence type="ECO:0000256" key="6">
    <source>
        <dbReference type="RuleBase" id="RU362062"/>
    </source>
</evidence>
<comment type="caution">
    <text evidence="8">The sequence shown here is derived from an EMBL/GenBank/DDBJ whole genome shotgun (WGS) entry which is preliminary data.</text>
</comment>
<dbReference type="STRING" id="1514904.SU32_11830"/>
<keyword evidence="9" id="KW-1185">Reference proteome</keyword>
<evidence type="ECO:0000256" key="3">
    <source>
        <dbReference type="ARBA" id="ARBA00017941"/>
    </source>
</evidence>
<organism evidence="8 9">
    <name type="scientific">Ahrensia marina</name>
    <dbReference type="NCBI Taxonomy" id="1514904"/>
    <lineage>
        <taxon>Bacteria</taxon>
        <taxon>Pseudomonadati</taxon>
        <taxon>Pseudomonadota</taxon>
        <taxon>Alphaproteobacteria</taxon>
        <taxon>Hyphomicrobiales</taxon>
        <taxon>Ahrensiaceae</taxon>
        <taxon>Ahrensia</taxon>
    </lineage>
</organism>
<dbReference type="AlphaFoldDB" id="A0A0M9GLL7"/>
<feature type="domain" description="Flagellar basal-body/hook protein C-terminal" evidence="7">
    <location>
        <begin position="90"/>
        <end position="133"/>
    </location>
</feature>
<reference evidence="8 9" key="1">
    <citation type="submission" date="2015-01" db="EMBL/GenBank/DDBJ databases">
        <title>Ahrensia donghaiensis sp. nov., a novel dimethylsulphoniopropionate-cleavage bacterium isolated from seawater and emended descriptions of the genus Ahrensia and Ahrensia kielensis.</title>
        <authorList>
            <person name="Liu J."/>
        </authorList>
    </citation>
    <scope>NUCLEOTIDE SEQUENCE [LARGE SCALE GENOMIC DNA]</scope>
    <source>
        <strain evidence="8 9">LZD062</strain>
    </source>
</reference>
<comment type="similarity">
    <text evidence="2">Belongs to the flagella basal body rod proteins family.</text>
</comment>
<proteinExistence type="inferred from homology"/>
<keyword evidence="8" id="KW-0966">Cell projection</keyword>
<dbReference type="RefSeq" id="WP_053999584.1">
    <property type="nucleotide sequence ID" value="NZ_JXMU01000017.1"/>
</dbReference>
<comment type="subunit">
    <text evidence="5 6">The basal body constitutes a major portion of the flagellar organelle and consists of four rings (L,P,S, and M) mounted on a central rod. The rod consists of about 26 subunits of FlgG in the distal portion, and FlgB, FlgC and FlgF are thought to build up the proximal portion of the rod with about 6 subunits each.</text>
</comment>
<dbReference type="Pfam" id="PF06429">
    <property type="entry name" value="Flg_bbr_C"/>
    <property type="match status" value="1"/>
</dbReference>
<dbReference type="GO" id="GO:0030694">
    <property type="term" value="C:bacterial-type flagellum basal body, rod"/>
    <property type="evidence" value="ECO:0007669"/>
    <property type="project" value="UniProtKB-UniRule"/>
</dbReference>
<dbReference type="OrthoDB" id="9813951at2"/>
<protein>
    <recommendedName>
        <fullName evidence="3 6">Flagellar basal-body rod protein FlgC</fullName>
    </recommendedName>
</protein>
<comment type="subcellular location">
    <subcellularLocation>
        <location evidence="1 6">Bacterial flagellum basal body</location>
    </subcellularLocation>
</comment>
<dbReference type="EMBL" id="JXMU01000017">
    <property type="protein sequence ID" value="KPB00707.1"/>
    <property type="molecule type" value="Genomic_DNA"/>
</dbReference>